<gene>
    <name evidence="14" type="primary">nifS</name>
    <name evidence="11" type="synonym">iscS</name>
    <name evidence="14" type="ORF">D4Z93_06270</name>
</gene>
<dbReference type="Gene3D" id="1.10.260.50">
    <property type="match status" value="1"/>
</dbReference>
<accession>A0A386H358</accession>
<dbReference type="GO" id="GO:0051537">
    <property type="term" value="F:2 iron, 2 sulfur cluster binding"/>
    <property type="evidence" value="ECO:0007669"/>
    <property type="project" value="UniProtKB-UniRule"/>
</dbReference>
<comment type="similarity">
    <text evidence="2 11">Belongs to the class-V pyridoxal-phosphate-dependent aminotransferase family. NifS/IscS subfamily.</text>
</comment>
<dbReference type="RefSeq" id="WP_119971405.1">
    <property type="nucleotide sequence ID" value="NZ_CP032416.1"/>
</dbReference>
<dbReference type="InterPro" id="IPR017772">
    <property type="entry name" value="Cys_deSase_NifS_bac/arc"/>
</dbReference>
<dbReference type="UniPathway" id="UPA00266"/>
<dbReference type="SUPFAM" id="SSF53383">
    <property type="entry name" value="PLP-dependent transferases"/>
    <property type="match status" value="1"/>
</dbReference>
<keyword evidence="15" id="KW-1185">Reference proteome</keyword>
<keyword evidence="3 11" id="KW-0963">Cytoplasm</keyword>
<feature type="binding site" evidence="11">
    <location>
        <position position="152"/>
    </location>
    <ligand>
        <name>pyridoxal 5'-phosphate</name>
        <dbReference type="ChEBI" id="CHEBI:597326"/>
    </ligand>
</feature>
<dbReference type="Pfam" id="PF00266">
    <property type="entry name" value="Aminotran_5"/>
    <property type="match status" value="1"/>
</dbReference>
<dbReference type="EMBL" id="CP032416">
    <property type="protein sequence ID" value="AYD40142.1"/>
    <property type="molecule type" value="Genomic_DNA"/>
</dbReference>
<organism evidence="14 15">
    <name type="scientific">Clostridium fermenticellae</name>
    <dbReference type="NCBI Taxonomy" id="2068654"/>
    <lineage>
        <taxon>Bacteria</taxon>
        <taxon>Bacillati</taxon>
        <taxon>Bacillota</taxon>
        <taxon>Clostridia</taxon>
        <taxon>Eubacteriales</taxon>
        <taxon>Clostridiaceae</taxon>
        <taxon>Clostridium</taxon>
    </lineage>
</organism>
<dbReference type="InterPro" id="IPR015424">
    <property type="entry name" value="PyrdxlP-dep_Trfase"/>
</dbReference>
<dbReference type="PROSITE" id="PS00595">
    <property type="entry name" value="AA_TRANSFER_CLASS_5"/>
    <property type="match status" value="1"/>
</dbReference>
<feature type="binding site" evidence="11">
    <location>
        <begin position="200"/>
        <end position="202"/>
    </location>
    <ligand>
        <name>pyridoxal 5'-phosphate</name>
        <dbReference type="ChEBI" id="CHEBI:597326"/>
    </ligand>
</feature>
<evidence type="ECO:0000256" key="3">
    <source>
        <dbReference type="ARBA" id="ARBA00022490"/>
    </source>
</evidence>
<evidence type="ECO:0000256" key="12">
    <source>
        <dbReference type="RuleBase" id="RU004504"/>
    </source>
</evidence>
<sequence length="382" mass="42413">MNREIYMDYAATTYMKPEVIKDMKTYMDEYFGNASSIYHISRKTRMAIDISRKRVADAINSNIDEIYFTSGGSESDNWALKGIAFANKDKGKHIITTAIEHHAVINTCKYLEKLGFEITYLPVNKYGMVDLHNLKKAVRKDTILVSVMFANNEIGTIEPVKKIGDFCRHNKIIFHTDAVQAVGNIPIDVKTMNIDLLSMSSHKFYGPKGVGALYIRKGIRIDSLIHGGSQERGRRAGTYNTPGIVGIGKAISIAVKNLEVQKERLTKLRDMFIKELLEIQDTSLNGSPGKERLPGNINVTFKGIEAETLLIMLDSRGIYVSSGSACSAGALEPSHVLIAIGLTESMAKSSIRFTIGSGTTYEEIAYVLEVVKECVNKLRNNK</sequence>
<comment type="function">
    <text evidence="11">Master enzyme that delivers sulfur to a number of partners involved in Fe-S cluster assembly, tRNA modification or cofactor biosynthesis. Catalyzes the removal of elemental sulfur atoms from cysteine to produce alanine. Functions as a sulfur delivery protein for Fe-S cluster synthesis onto IscU, an Fe-S scaffold assembly protein, as well as other S acceptor proteins.</text>
</comment>
<evidence type="ECO:0000256" key="7">
    <source>
        <dbReference type="ARBA" id="ARBA00022898"/>
    </source>
</evidence>
<reference evidence="14 15" key="1">
    <citation type="journal article" date="2019" name="Int. J. Syst. Evol. Microbiol.">
        <title>Clostridium fermenticellae sp. nov., isolated from the mud in a fermentation cellar for the production of the Chinese liquor, baijiu.</title>
        <authorList>
            <person name="Xu P.X."/>
            <person name="Chai L.J."/>
            <person name="Qiu T."/>
            <person name="Zhang X.J."/>
            <person name="Lu Z.M."/>
            <person name="Xiao C."/>
            <person name="Wang S.T."/>
            <person name="Shen C.H."/>
            <person name="Shi J.S."/>
            <person name="Xu Z.H."/>
        </authorList>
    </citation>
    <scope>NUCLEOTIDE SEQUENCE [LARGE SCALE GENOMIC DNA]</scope>
    <source>
        <strain evidence="14 15">JN500901</strain>
    </source>
</reference>
<protein>
    <recommendedName>
        <fullName evidence="11">Cysteine desulfurase IscS</fullName>
        <ecNumber evidence="11">2.8.1.7</ecNumber>
    </recommendedName>
</protein>
<dbReference type="NCBIfam" id="TIGR03402">
    <property type="entry name" value="FeS_nifS"/>
    <property type="match status" value="1"/>
</dbReference>
<feature type="binding site" evidence="11">
    <location>
        <position position="238"/>
    </location>
    <ligand>
        <name>pyridoxal 5'-phosphate</name>
        <dbReference type="ChEBI" id="CHEBI:597326"/>
    </ligand>
</feature>
<feature type="binding site" evidence="11">
    <location>
        <position position="180"/>
    </location>
    <ligand>
        <name>pyridoxal 5'-phosphate</name>
        <dbReference type="ChEBI" id="CHEBI:597326"/>
    </ligand>
</feature>
<proteinExistence type="inferred from homology"/>
<feature type="domain" description="Aminotransferase class V" evidence="13">
    <location>
        <begin position="5"/>
        <end position="366"/>
    </location>
</feature>
<dbReference type="HAMAP" id="MF_00331">
    <property type="entry name" value="Cys_desulf_IscS"/>
    <property type="match status" value="1"/>
</dbReference>
<dbReference type="PANTHER" id="PTHR11601">
    <property type="entry name" value="CYSTEINE DESULFURYLASE FAMILY MEMBER"/>
    <property type="match status" value="1"/>
</dbReference>
<dbReference type="InterPro" id="IPR015422">
    <property type="entry name" value="PyrdxlP-dep_Trfase_small"/>
</dbReference>
<comment type="cofactor">
    <cofactor evidence="1 11 12">
        <name>pyridoxal 5'-phosphate</name>
        <dbReference type="ChEBI" id="CHEBI:597326"/>
    </cofactor>
</comment>
<evidence type="ECO:0000256" key="4">
    <source>
        <dbReference type="ARBA" id="ARBA00022679"/>
    </source>
</evidence>
<dbReference type="InterPro" id="IPR020578">
    <property type="entry name" value="Aminotrans_V_PyrdxlP_BS"/>
</dbReference>
<keyword evidence="5 11" id="KW-0001">2Fe-2S</keyword>
<feature type="binding site" evidence="11">
    <location>
        <begin position="72"/>
        <end position="73"/>
    </location>
    <ligand>
        <name>pyridoxal 5'-phosphate</name>
        <dbReference type="ChEBI" id="CHEBI:597326"/>
    </ligand>
</feature>
<dbReference type="PANTHER" id="PTHR11601:SF34">
    <property type="entry name" value="CYSTEINE DESULFURASE"/>
    <property type="match status" value="1"/>
</dbReference>
<feature type="active site" description="Cysteine persulfide intermediate" evidence="11">
    <location>
        <position position="326"/>
    </location>
</feature>
<dbReference type="GO" id="GO:0006520">
    <property type="term" value="P:amino acid metabolic process"/>
    <property type="evidence" value="ECO:0007669"/>
    <property type="project" value="InterPro"/>
</dbReference>
<feature type="binding site" description="via persulfide group" evidence="11">
    <location>
        <position position="326"/>
    </location>
    <ligand>
        <name>[2Fe-2S] cluster</name>
        <dbReference type="ChEBI" id="CHEBI:190135"/>
        <note>ligand shared with IscU</note>
    </ligand>
</feature>
<evidence type="ECO:0000256" key="5">
    <source>
        <dbReference type="ARBA" id="ARBA00022714"/>
    </source>
</evidence>
<evidence type="ECO:0000256" key="11">
    <source>
        <dbReference type="HAMAP-Rule" id="MF_00331"/>
    </source>
</evidence>
<name>A0A386H358_9CLOT</name>
<dbReference type="FunFam" id="3.40.640.10:FF:000003">
    <property type="entry name" value="Cysteine desulfurase IscS"/>
    <property type="match status" value="1"/>
</dbReference>
<dbReference type="Gene3D" id="3.40.640.10">
    <property type="entry name" value="Type I PLP-dependent aspartate aminotransferase-like (Major domain)"/>
    <property type="match status" value="1"/>
</dbReference>
<comment type="subunit">
    <text evidence="11">Homodimer. Forms a heterotetramer with IscU, interacts with other sulfur acceptors.</text>
</comment>
<dbReference type="PIRSF" id="PIRSF005572">
    <property type="entry name" value="NifS"/>
    <property type="match status" value="1"/>
</dbReference>
<dbReference type="NCBIfam" id="NF002806">
    <property type="entry name" value="PRK02948.1"/>
    <property type="match status" value="1"/>
</dbReference>
<dbReference type="GO" id="GO:0046872">
    <property type="term" value="F:metal ion binding"/>
    <property type="evidence" value="ECO:0007669"/>
    <property type="project" value="UniProtKB-KW"/>
</dbReference>
<dbReference type="GO" id="GO:0030170">
    <property type="term" value="F:pyridoxal phosphate binding"/>
    <property type="evidence" value="ECO:0007669"/>
    <property type="project" value="UniProtKB-UniRule"/>
</dbReference>
<feature type="modified residue" description="N6-(pyridoxal phosphate)lysine" evidence="11">
    <location>
        <position position="203"/>
    </location>
</feature>
<dbReference type="GO" id="GO:0031071">
    <property type="term" value="F:cysteine desulfurase activity"/>
    <property type="evidence" value="ECO:0007669"/>
    <property type="project" value="UniProtKB-UniRule"/>
</dbReference>
<dbReference type="Proteomes" id="UP000266301">
    <property type="component" value="Chromosome"/>
</dbReference>
<keyword evidence="9 11" id="KW-0411">Iron-sulfur</keyword>
<keyword evidence="7 11" id="KW-0663">Pyridoxal phosphate</keyword>
<evidence type="ECO:0000313" key="15">
    <source>
        <dbReference type="Proteomes" id="UP000266301"/>
    </source>
</evidence>
<dbReference type="GO" id="GO:0044571">
    <property type="term" value="P:[2Fe-2S] cluster assembly"/>
    <property type="evidence" value="ECO:0007669"/>
    <property type="project" value="UniProtKB-UniRule"/>
</dbReference>
<evidence type="ECO:0000256" key="6">
    <source>
        <dbReference type="ARBA" id="ARBA00022723"/>
    </source>
</evidence>
<comment type="subcellular location">
    <subcellularLocation>
        <location evidence="11">Cytoplasm</location>
    </subcellularLocation>
</comment>
<evidence type="ECO:0000256" key="9">
    <source>
        <dbReference type="ARBA" id="ARBA00023014"/>
    </source>
</evidence>
<evidence type="ECO:0000256" key="8">
    <source>
        <dbReference type="ARBA" id="ARBA00023004"/>
    </source>
</evidence>
<dbReference type="AlphaFoldDB" id="A0A386H358"/>
<keyword evidence="4 11" id="KW-0808">Transferase</keyword>
<dbReference type="InterPro" id="IPR016454">
    <property type="entry name" value="Cysteine_dSase"/>
</dbReference>
<dbReference type="OrthoDB" id="9808002at2"/>
<comment type="pathway">
    <text evidence="11">Cofactor biosynthesis; iron-sulfur cluster biosynthesis.</text>
</comment>
<dbReference type="InterPro" id="IPR015421">
    <property type="entry name" value="PyrdxlP-dep_Trfase_major"/>
</dbReference>
<dbReference type="GO" id="GO:1990221">
    <property type="term" value="C:L-cysteine desulfurase complex"/>
    <property type="evidence" value="ECO:0007669"/>
    <property type="project" value="UniProtKB-ARBA"/>
</dbReference>
<evidence type="ECO:0000259" key="13">
    <source>
        <dbReference type="Pfam" id="PF00266"/>
    </source>
</evidence>
<evidence type="ECO:0000256" key="10">
    <source>
        <dbReference type="ARBA" id="ARBA00050776"/>
    </source>
</evidence>
<dbReference type="Gene3D" id="3.90.1150.10">
    <property type="entry name" value="Aspartate Aminotransferase, domain 1"/>
    <property type="match status" value="1"/>
</dbReference>
<dbReference type="InterPro" id="IPR000192">
    <property type="entry name" value="Aminotrans_V_dom"/>
</dbReference>
<dbReference type="EC" id="2.8.1.7" evidence="11"/>
<dbReference type="InterPro" id="IPR010240">
    <property type="entry name" value="Cys_deSase_IscS"/>
</dbReference>
<evidence type="ECO:0000256" key="2">
    <source>
        <dbReference type="ARBA" id="ARBA00006490"/>
    </source>
</evidence>
<keyword evidence="6 11" id="KW-0479">Metal-binding</keyword>
<dbReference type="KEGG" id="cfer:D4Z93_06270"/>
<evidence type="ECO:0000256" key="1">
    <source>
        <dbReference type="ARBA" id="ARBA00001933"/>
    </source>
</evidence>
<evidence type="ECO:0000313" key="14">
    <source>
        <dbReference type="EMBL" id="AYD40142.1"/>
    </source>
</evidence>
<comment type="catalytic activity">
    <reaction evidence="10 11">
        <text>(sulfur carrier)-H + L-cysteine = (sulfur carrier)-SH + L-alanine</text>
        <dbReference type="Rhea" id="RHEA:43892"/>
        <dbReference type="Rhea" id="RHEA-COMP:14737"/>
        <dbReference type="Rhea" id="RHEA-COMP:14739"/>
        <dbReference type="ChEBI" id="CHEBI:29917"/>
        <dbReference type="ChEBI" id="CHEBI:35235"/>
        <dbReference type="ChEBI" id="CHEBI:57972"/>
        <dbReference type="ChEBI" id="CHEBI:64428"/>
        <dbReference type="EC" id="2.8.1.7"/>
    </reaction>
</comment>
<keyword evidence="8 11" id="KW-0408">Iron</keyword>